<proteinExistence type="predicted"/>
<name>A0AAP0BE50_9ASPA</name>
<gene>
    <name evidence="1" type="primary">ycf4</name>
    <name evidence="1" type="ORF">KSP39_PZI014066</name>
</gene>
<organism evidence="1 2">
    <name type="scientific">Platanthera zijinensis</name>
    <dbReference type="NCBI Taxonomy" id="2320716"/>
    <lineage>
        <taxon>Eukaryota</taxon>
        <taxon>Viridiplantae</taxon>
        <taxon>Streptophyta</taxon>
        <taxon>Embryophyta</taxon>
        <taxon>Tracheophyta</taxon>
        <taxon>Spermatophyta</taxon>
        <taxon>Magnoliopsida</taxon>
        <taxon>Liliopsida</taxon>
        <taxon>Asparagales</taxon>
        <taxon>Orchidaceae</taxon>
        <taxon>Orchidoideae</taxon>
        <taxon>Orchideae</taxon>
        <taxon>Orchidinae</taxon>
        <taxon>Platanthera</taxon>
    </lineage>
</organism>
<reference evidence="1 2" key="1">
    <citation type="journal article" date="2022" name="Nat. Plants">
        <title>Genomes of leafy and leafless Platanthera orchids illuminate the evolution of mycoheterotrophy.</title>
        <authorList>
            <person name="Li M.H."/>
            <person name="Liu K.W."/>
            <person name="Li Z."/>
            <person name="Lu H.C."/>
            <person name="Ye Q.L."/>
            <person name="Zhang D."/>
            <person name="Wang J.Y."/>
            <person name="Li Y.F."/>
            <person name="Zhong Z.M."/>
            <person name="Liu X."/>
            <person name="Yu X."/>
            <person name="Liu D.K."/>
            <person name="Tu X.D."/>
            <person name="Liu B."/>
            <person name="Hao Y."/>
            <person name="Liao X.Y."/>
            <person name="Jiang Y.T."/>
            <person name="Sun W.H."/>
            <person name="Chen J."/>
            <person name="Chen Y.Q."/>
            <person name="Ai Y."/>
            <person name="Zhai J.W."/>
            <person name="Wu S.S."/>
            <person name="Zhou Z."/>
            <person name="Hsiao Y.Y."/>
            <person name="Wu W.L."/>
            <person name="Chen Y.Y."/>
            <person name="Lin Y.F."/>
            <person name="Hsu J.L."/>
            <person name="Li C.Y."/>
            <person name="Wang Z.W."/>
            <person name="Zhao X."/>
            <person name="Zhong W.Y."/>
            <person name="Ma X.K."/>
            <person name="Ma L."/>
            <person name="Huang J."/>
            <person name="Chen G.Z."/>
            <person name="Huang M.Z."/>
            <person name="Huang L."/>
            <person name="Peng D.H."/>
            <person name="Luo Y.B."/>
            <person name="Zou S.Q."/>
            <person name="Chen S.P."/>
            <person name="Lan S."/>
            <person name="Tsai W.C."/>
            <person name="Van de Peer Y."/>
            <person name="Liu Z.J."/>
        </authorList>
    </citation>
    <scope>NUCLEOTIDE SEQUENCE [LARGE SCALE GENOMIC DNA]</scope>
    <source>
        <strain evidence="1">Lor287</strain>
    </source>
</reference>
<evidence type="ECO:0000313" key="1">
    <source>
        <dbReference type="EMBL" id="KAK8936413.1"/>
    </source>
</evidence>
<dbReference type="Proteomes" id="UP001418222">
    <property type="component" value="Unassembled WGS sequence"/>
</dbReference>
<sequence>MEAREGLFPRRVLTMEIRGQGAIPLTCTDENLTTREIGRELTAFLCLLSDPY</sequence>
<dbReference type="EMBL" id="JBBWWQ010000011">
    <property type="protein sequence ID" value="KAK8936413.1"/>
    <property type="molecule type" value="Genomic_DNA"/>
</dbReference>
<protein>
    <submittedName>
        <fullName evidence="1">Photosystem I assembly protein Ycf4</fullName>
    </submittedName>
</protein>
<keyword evidence="2" id="KW-1185">Reference proteome</keyword>
<comment type="caution">
    <text evidence="1">The sequence shown here is derived from an EMBL/GenBank/DDBJ whole genome shotgun (WGS) entry which is preliminary data.</text>
</comment>
<evidence type="ECO:0000313" key="2">
    <source>
        <dbReference type="Proteomes" id="UP001418222"/>
    </source>
</evidence>
<accession>A0AAP0BE50</accession>
<dbReference type="AlphaFoldDB" id="A0AAP0BE50"/>